<comment type="similarity">
    <text evidence="1">Belongs to the UPF0162 family.</text>
</comment>
<dbReference type="Gene3D" id="1.25.40.10">
    <property type="entry name" value="Tetratricopeptide repeat domain"/>
    <property type="match status" value="1"/>
</dbReference>
<dbReference type="AlphaFoldDB" id="A0A1F6VJZ8"/>
<dbReference type="InterPro" id="IPR019734">
    <property type="entry name" value="TPR_rpt"/>
</dbReference>
<evidence type="ECO:0000256" key="2">
    <source>
        <dbReference type="PROSITE-ProRule" id="PRU00339"/>
    </source>
</evidence>
<gene>
    <name evidence="4" type="ORF">A2W18_00830</name>
</gene>
<dbReference type="PROSITE" id="PS50005">
    <property type="entry name" value="TPR"/>
    <property type="match status" value="2"/>
</dbReference>
<reference evidence="4 5" key="1">
    <citation type="journal article" date="2016" name="Nat. Commun.">
        <title>Thousands of microbial genomes shed light on interconnected biogeochemical processes in an aquifer system.</title>
        <authorList>
            <person name="Anantharaman K."/>
            <person name="Brown C.T."/>
            <person name="Hug L.A."/>
            <person name="Sharon I."/>
            <person name="Castelle C.J."/>
            <person name="Probst A.J."/>
            <person name="Thomas B.C."/>
            <person name="Singh A."/>
            <person name="Wilkins M.J."/>
            <person name="Karaoz U."/>
            <person name="Brodie E.L."/>
            <person name="Williams K.H."/>
            <person name="Hubbard S.S."/>
            <person name="Banfield J.F."/>
        </authorList>
    </citation>
    <scope>NUCLEOTIDE SEQUENCE [LARGE SCALE GENOMIC DNA]</scope>
</reference>
<dbReference type="PANTHER" id="PTHR31350">
    <property type="entry name" value="SI:DKEY-261L7.2"/>
    <property type="match status" value="1"/>
</dbReference>
<dbReference type="SUPFAM" id="SSF48452">
    <property type="entry name" value="TPR-like"/>
    <property type="match status" value="1"/>
</dbReference>
<evidence type="ECO:0000256" key="1">
    <source>
        <dbReference type="ARBA" id="ARBA00007100"/>
    </source>
</evidence>
<dbReference type="EMBL" id="MFSP01000010">
    <property type="protein sequence ID" value="OGI69977.1"/>
    <property type="molecule type" value="Genomic_DNA"/>
</dbReference>
<organism evidence="4 5">
    <name type="scientific">Candidatus Muproteobacteria bacterium RBG_16_60_9</name>
    <dbReference type="NCBI Taxonomy" id="1817755"/>
    <lineage>
        <taxon>Bacteria</taxon>
        <taxon>Pseudomonadati</taxon>
        <taxon>Pseudomonadota</taxon>
        <taxon>Candidatus Muproteobacteria</taxon>
    </lineage>
</organism>
<evidence type="ECO:0000313" key="5">
    <source>
        <dbReference type="Proteomes" id="UP000179076"/>
    </source>
</evidence>
<dbReference type="Proteomes" id="UP000179076">
    <property type="component" value="Unassembled WGS sequence"/>
</dbReference>
<dbReference type="InterPro" id="IPR032698">
    <property type="entry name" value="SirB1_N"/>
</dbReference>
<keyword evidence="2" id="KW-0802">TPR repeat</keyword>
<evidence type="ECO:0000313" key="4">
    <source>
        <dbReference type="EMBL" id="OGI69977.1"/>
    </source>
</evidence>
<feature type="domain" description="Protein SirB1 N-terminal" evidence="3">
    <location>
        <begin position="42"/>
        <end position="196"/>
    </location>
</feature>
<dbReference type="Pfam" id="PF13369">
    <property type="entry name" value="Transglut_core2"/>
    <property type="match status" value="1"/>
</dbReference>
<evidence type="ECO:0000259" key="3">
    <source>
        <dbReference type="Pfam" id="PF13369"/>
    </source>
</evidence>
<protein>
    <recommendedName>
        <fullName evidence="3">Protein SirB1 N-terminal domain-containing protein</fullName>
    </recommendedName>
</protein>
<accession>A0A1F6VJZ8</accession>
<name>A0A1F6VJZ8_9PROT</name>
<sequence>MQSTAVTKLRDLLQRSEEDMNLAEAALLMVADDYPGMDIGRYLRHIDSLATELRDRLPPTATFEDTVVALNDFLFDEQGFSGNTDDYYDPRNSFLNEVLDRKLGIPITLSILYMEIGRRVGLTMQGVSFPGHFLVKSETDEGDIVLDPFLGGAVLSEEDLVQRLRDRFGEENAPSAPLAPLLQTAGKKEILLRVLRNLKAIYINNQNYQKALTALDRILLIAPDRAEEVRERGQLYERLECFGPALTDFRRYMSLNPADPEAGDLHRRIVDLERMVSRLN</sequence>
<feature type="repeat" description="TPR" evidence="2">
    <location>
        <begin position="192"/>
        <end position="225"/>
    </location>
</feature>
<comment type="caution">
    <text evidence="4">The sequence shown here is derived from an EMBL/GenBank/DDBJ whole genome shotgun (WGS) entry which is preliminary data.</text>
</comment>
<dbReference type="Pfam" id="PF13371">
    <property type="entry name" value="TPR_9"/>
    <property type="match status" value="1"/>
</dbReference>
<feature type="repeat" description="TPR" evidence="2">
    <location>
        <begin position="226"/>
        <end position="259"/>
    </location>
</feature>
<dbReference type="PANTHER" id="PTHR31350:SF21">
    <property type="entry name" value="F-BOX ONLY PROTEIN 21"/>
    <property type="match status" value="1"/>
</dbReference>
<proteinExistence type="inferred from homology"/>
<dbReference type="InterPro" id="IPR011990">
    <property type="entry name" value="TPR-like_helical_dom_sf"/>
</dbReference>